<feature type="chain" id="PRO_5044754520" description="SXP/RAL-2 family protein Ani s 5-like cation-binding domain-containing protein" evidence="1">
    <location>
        <begin position="17"/>
        <end position="145"/>
    </location>
</feature>
<evidence type="ECO:0000313" key="4">
    <source>
        <dbReference type="Proteomes" id="UP001608902"/>
    </source>
</evidence>
<dbReference type="Proteomes" id="UP001608902">
    <property type="component" value="Unassembled WGS sequence"/>
</dbReference>
<gene>
    <name evidence="3" type="ORF">AB6A40_004837</name>
</gene>
<dbReference type="Pfam" id="PF02520">
    <property type="entry name" value="ANIS5_cation-bd"/>
    <property type="match status" value="1"/>
</dbReference>
<dbReference type="EMBL" id="JBGFUD010002889">
    <property type="protein sequence ID" value="MFH4978128.1"/>
    <property type="molecule type" value="Genomic_DNA"/>
</dbReference>
<dbReference type="SUPFAM" id="SSF158855">
    <property type="entry name" value="Lipase chaperone-like"/>
    <property type="match status" value="1"/>
</dbReference>
<name>A0ABD6EDP5_9BILA</name>
<keyword evidence="4" id="KW-1185">Reference proteome</keyword>
<dbReference type="InterPro" id="IPR052823">
    <property type="entry name" value="SXP/RAL-2_related"/>
</dbReference>
<reference evidence="3 4" key="1">
    <citation type="submission" date="2024-08" db="EMBL/GenBank/DDBJ databases">
        <title>Gnathostoma spinigerum genome.</title>
        <authorList>
            <person name="Gonzalez-Bertolin B."/>
            <person name="Monzon S."/>
            <person name="Zaballos A."/>
            <person name="Jimenez P."/>
            <person name="Dekumyoy P."/>
            <person name="Varona S."/>
            <person name="Cuesta I."/>
            <person name="Sumanam S."/>
            <person name="Adisakwattana P."/>
            <person name="Gasser R.B."/>
            <person name="Hernandez-Gonzalez A."/>
            <person name="Young N.D."/>
            <person name="Perteguer M.J."/>
        </authorList>
    </citation>
    <scope>NUCLEOTIDE SEQUENCE [LARGE SCALE GENOMIC DNA]</scope>
    <source>
        <strain evidence="3">AL3</strain>
        <tissue evidence="3">Liver</tissue>
    </source>
</reference>
<dbReference type="PANTHER" id="PTHR21593">
    <property type="entry name" value="PRION-LIKE- Q/N-RICH -DOMAIN-BEARING PROTEIN PROTEIN"/>
    <property type="match status" value="1"/>
</dbReference>
<protein>
    <recommendedName>
        <fullName evidence="2">SXP/RAL-2 family protein Ani s 5-like cation-binding domain-containing protein</fullName>
    </recommendedName>
</protein>
<sequence length="145" mass="15438">MNSITAIALFVVVASAQDQPPLPPFLEGASDDTLDSFENLMESSDDKTPDQLQSAMDAWANSHADVKAKYAAFKAKLGSLSDARQKHDSMTAGLSPAAKEVDGKIYGIIMSPSLTGAQKRQQIEAILNGLSPAVKAELENMMKQG</sequence>
<keyword evidence="1" id="KW-0732">Signal</keyword>
<dbReference type="AlphaFoldDB" id="A0ABD6EDP5"/>
<evidence type="ECO:0000313" key="3">
    <source>
        <dbReference type="EMBL" id="MFH4978128.1"/>
    </source>
</evidence>
<comment type="caution">
    <text evidence="3">The sequence shown here is derived from an EMBL/GenBank/DDBJ whole genome shotgun (WGS) entry which is preliminary data.</text>
</comment>
<feature type="domain" description="SXP/RAL-2 family protein Ani s 5-like cation-binding" evidence="2">
    <location>
        <begin position="35"/>
        <end position="131"/>
    </location>
</feature>
<dbReference type="InterPro" id="IPR003677">
    <property type="entry name" value="ANIS5_cation-bd"/>
</dbReference>
<proteinExistence type="predicted"/>
<feature type="signal peptide" evidence="1">
    <location>
        <begin position="1"/>
        <end position="16"/>
    </location>
</feature>
<accession>A0ABD6EDP5</accession>
<evidence type="ECO:0000256" key="1">
    <source>
        <dbReference type="SAM" id="SignalP"/>
    </source>
</evidence>
<organism evidence="3 4">
    <name type="scientific">Gnathostoma spinigerum</name>
    <dbReference type="NCBI Taxonomy" id="75299"/>
    <lineage>
        <taxon>Eukaryota</taxon>
        <taxon>Metazoa</taxon>
        <taxon>Ecdysozoa</taxon>
        <taxon>Nematoda</taxon>
        <taxon>Chromadorea</taxon>
        <taxon>Rhabditida</taxon>
        <taxon>Spirurina</taxon>
        <taxon>Gnathostomatomorpha</taxon>
        <taxon>Gnathostomatoidea</taxon>
        <taxon>Gnathostomatidae</taxon>
        <taxon>Gnathostoma</taxon>
    </lineage>
</organism>
<dbReference type="PANTHER" id="PTHR21593:SF36">
    <property type="entry name" value="DUF148 DOMAIN-CONTAINING PROTEIN-RELATED"/>
    <property type="match status" value="1"/>
</dbReference>
<evidence type="ECO:0000259" key="2">
    <source>
        <dbReference type="Pfam" id="PF02520"/>
    </source>
</evidence>